<comment type="caution">
    <text evidence="3">The sequence shown here is derived from an EMBL/GenBank/DDBJ whole genome shotgun (WGS) entry which is preliminary data.</text>
</comment>
<dbReference type="PANTHER" id="PTHR11844">
    <property type="entry name" value="METALLOPROTEASE INHIBITOR"/>
    <property type="match status" value="1"/>
</dbReference>
<name>A0ABN9GXT9_9NEOB</name>
<keyword evidence="4" id="KW-1185">Reference proteome</keyword>
<organism evidence="3 4">
    <name type="scientific">Staurois parvus</name>
    <dbReference type="NCBI Taxonomy" id="386267"/>
    <lineage>
        <taxon>Eukaryota</taxon>
        <taxon>Metazoa</taxon>
        <taxon>Chordata</taxon>
        <taxon>Craniata</taxon>
        <taxon>Vertebrata</taxon>
        <taxon>Euteleostomi</taxon>
        <taxon>Amphibia</taxon>
        <taxon>Batrachia</taxon>
        <taxon>Anura</taxon>
        <taxon>Neobatrachia</taxon>
        <taxon>Ranoidea</taxon>
        <taxon>Ranidae</taxon>
        <taxon>Staurois</taxon>
    </lineage>
</organism>
<dbReference type="Proteomes" id="UP001162483">
    <property type="component" value="Unassembled WGS sequence"/>
</dbReference>
<evidence type="ECO:0000313" key="4">
    <source>
        <dbReference type="Proteomes" id="UP001162483"/>
    </source>
</evidence>
<evidence type="ECO:0000256" key="1">
    <source>
        <dbReference type="ARBA" id="ARBA00004613"/>
    </source>
</evidence>
<dbReference type="Pfam" id="PF00965">
    <property type="entry name" value="TIMP"/>
    <property type="match status" value="1"/>
</dbReference>
<gene>
    <name evidence="3" type="ORF">SPARVUS_LOCUS14706708</name>
</gene>
<dbReference type="InterPro" id="IPR001820">
    <property type="entry name" value="TIMP"/>
</dbReference>
<protein>
    <submittedName>
        <fullName evidence="3">Uncharacterized protein</fullName>
    </submittedName>
</protein>
<sequence>MFKGFDKMKHINSVYTSSQSSMCGIELDFLNQVEYLLSGYLQGNKATINLCGLSIRWEGCVSIPNKGTQRLI</sequence>
<dbReference type="Gene3D" id="2.40.50.120">
    <property type="match status" value="1"/>
</dbReference>
<accession>A0ABN9GXT9</accession>
<proteinExistence type="predicted"/>
<dbReference type="PANTHER" id="PTHR11844:SF26">
    <property type="entry name" value="METALLOPROTEINASE INHIBITOR 4"/>
    <property type="match status" value="1"/>
</dbReference>
<dbReference type="SUPFAM" id="SSF50242">
    <property type="entry name" value="TIMP-like"/>
    <property type="match status" value="1"/>
</dbReference>
<evidence type="ECO:0000313" key="3">
    <source>
        <dbReference type="EMBL" id="CAI9612406.1"/>
    </source>
</evidence>
<dbReference type="InterPro" id="IPR008993">
    <property type="entry name" value="TIMP-like_OB-fold"/>
</dbReference>
<comment type="subcellular location">
    <subcellularLocation>
        <location evidence="1">Secreted</location>
    </subcellularLocation>
</comment>
<reference evidence="3" key="1">
    <citation type="submission" date="2023-05" db="EMBL/GenBank/DDBJ databases">
        <authorList>
            <person name="Stuckert A."/>
        </authorList>
    </citation>
    <scope>NUCLEOTIDE SEQUENCE</scope>
</reference>
<dbReference type="EMBL" id="CATNWA010019300">
    <property type="protein sequence ID" value="CAI9612406.1"/>
    <property type="molecule type" value="Genomic_DNA"/>
</dbReference>
<evidence type="ECO:0000256" key="2">
    <source>
        <dbReference type="ARBA" id="ARBA00022525"/>
    </source>
</evidence>
<keyword evidence="2" id="KW-0964">Secreted</keyword>